<gene>
    <name evidence="1" type="ORF">OG563_26835</name>
</gene>
<dbReference type="EMBL" id="CP109441">
    <property type="protein sequence ID" value="WUV42863.1"/>
    <property type="molecule type" value="Genomic_DNA"/>
</dbReference>
<keyword evidence="2" id="KW-1185">Reference proteome</keyword>
<organism evidence="1 2">
    <name type="scientific">Nocardia vinacea</name>
    <dbReference type="NCBI Taxonomy" id="96468"/>
    <lineage>
        <taxon>Bacteria</taxon>
        <taxon>Bacillati</taxon>
        <taxon>Actinomycetota</taxon>
        <taxon>Actinomycetes</taxon>
        <taxon>Mycobacteriales</taxon>
        <taxon>Nocardiaceae</taxon>
        <taxon>Nocardia</taxon>
    </lineage>
</organism>
<evidence type="ECO:0000313" key="2">
    <source>
        <dbReference type="Proteomes" id="UP001432062"/>
    </source>
</evidence>
<dbReference type="RefSeq" id="WP_329405481.1">
    <property type="nucleotide sequence ID" value="NZ_CP109441.1"/>
</dbReference>
<evidence type="ECO:0000313" key="1">
    <source>
        <dbReference type="EMBL" id="WUV42863.1"/>
    </source>
</evidence>
<proteinExistence type="predicted"/>
<reference evidence="1" key="1">
    <citation type="submission" date="2022-10" db="EMBL/GenBank/DDBJ databases">
        <title>The complete genomes of actinobacterial strains from the NBC collection.</title>
        <authorList>
            <person name="Joergensen T.S."/>
            <person name="Alvarez Arevalo M."/>
            <person name="Sterndorff E.B."/>
            <person name="Faurdal D."/>
            <person name="Vuksanovic O."/>
            <person name="Mourched A.-S."/>
            <person name="Charusanti P."/>
            <person name="Shaw S."/>
            <person name="Blin K."/>
            <person name="Weber T."/>
        </authorList>
    </citation>
    <scope>NUCLEOTIDE SEQUENCE</scope>
    <source>
        <strain evidence="1">NBC_01482</strain>
    </source>
</reference>
<sequence length="213" mass="23709">MTRKPLAEVPYSTVTGDMEAYPGRHSEWRPNTPFAATMHIVDMHRGRSAARFVAEDENGTEYPMFMSELLAIVQKHTIVEGTVQGRWIGCKRGENYGIRLISQEPQTGATMSNILDLPMRENDADAATIREYLLILLKTLVAEMDSFSGKKPFGNSGWIFELYDALACARVVEAAFDEEGDLTDLDRDAAEMLIAEAIDALLIEDMAAMGEVR</sequence>
<dbReference type="Proteomes" id="UP001432062">
    <property type="component" value="Chromosome"/>
</dbReference>
<protein>
    <submittedName>
        <fullName evidence="1">Uncharacterized protein</fullName>
    </submittedName>
</protein>
<accession>A0ABZ1YI92</accession>
<name>A0ABZ1YI92_9NOCA</name>